<reference evidence="2" key="2">
    <citation type="journal article" date="2021" name="PeerJ">
        <title>Extensive microbial diversity within the chicken gut microbiome revealed by metagenomics and culture.</title>
        <authorList>
            <person name="Gilroy R."/>
            <person name="Ravi A."/>
            <person name="Getino M."/>
            <person name="Pursley I."/>
            <person name="Horton D.L."/>
            <person name="Alikhan N.F."/>
            <person name="Baker D."/>
            <person name="Gharbi K."/>
            <person name="Hall N."/>
            <person name="Watson M."/>
            <person name="Adriaenssens E.M."/>
            <person name="Foster-Nyarko E."/>
            <person name="Jarju S."/>
            <person name="Secka A."/>
            <person name="Antonio M."/>
            <person name="Oren A."/>
            <person name="Chaudhuri R.R."/>
            <person name="La Ragione R."/>
            <person name="Hildebrand F."/>
            <person name="Pallen M.J."/>
        </authorList>
    </citation>
    <scope>NUCLEOTIDE SEQUENCE</scope>
    <source>
        <strain evidence="2">17073</strain>
    </source>
</reference>
<dbReference type="Proteomes" id="UP000824076">
    <property type="component" value="Unassembled WGS sequence"/>
</dbReference>
<gene>
    <name evidence="2" type="ORF">IAD18_08385</name>
</gene>
<evidence type="ECO:0000313" key="2">
    <source>
        <dbReference type="EMBL" id="HIU39666.1"/>
    </source>
</evidence>
<protein>
    <submittedName>
        <fullName evidence="2">1-acyl-sn-glycerol-3-phosphate acyltransferase</fullName>
    </submittedName>
</protein>
<dbReference type="SUPFAM" id="SSF69593">
    <property type="entry name" value="Glycerol-3-phosphate (1)-acyltransferase"/>
    <property type="match status" value="1"/>
</dbReference>
<dbReference type="AlphaFoldDB" id="A0A9D1IN71"/>
<sequence length="274" mass="30953">MEQSDTIHIDVRSAIEQKIPRYAKHIPQFVYRKIAKIIRQDTLNRILDENSGKTGVDFAEGALRSLQIGLDVEGEEHIPNEGRFIFVSNHPLGGLDGIALIALLGRRYGGNVKCIVNDILMAVKPLGENFLPINKHGSQTRESARLVEEAYKSDVQMITFPAGLCSRRNNRGEVRDREWKKSFVAKSVETGRDVIPIYFGGLNSDFFYKFAKFRERTGLRLNIEMVCLPGEMVKKAGSSFSIRIGKPIPHSTFDNSRTYGEWAEYVKNIVYSLA</sequence>
<comment type="caution">
    <text evidence="2">The sequence shown here is derived from an EMBL/GenBank/DDBJ whole genome shotgun (WGS) entry which is preliminary data.</text>
</comment>
<dbReference type="Pfam" id="PF19576">
    <property type="entry name" value="Acyltransf_2"/>
    <property type="match status" value="1"/>
</dbReference>
<proteinExistence type="predicted"/>
<keyword evidence="2" id="KW-0808">Transferase</keyword>
<evidence type="ECO:0000313" key="3">
    <source>
        <dbReference type="Proteomes" id="UP000824076"/>
    </source>
</evidence>
<feature type="domain" description="Phospholipid/glycerol acyltransferase" evidence="1">
    <location>
        <begin position="84"/>
        <end position="202"/>
    </location>
</feature>
<evidence type="ECO:0000259" key="1">
    <source>
        <dbReference type="SMART" id="SM00563"/>
    </source>
</evidence>
<organism evidence="2 3">
    <name type="scientific">Candidatus Limisoma intestinavium</name>
    <dbReference type="NCBI Taxonomy" id="2840856"/>
    <lineage>
        <taxon>Bacteria</taxon>
        <taxon>Pseudomonadati</taxon>
        <taxon>Bacteroidota</taxon>
        <taxon>Bacteroidia</taxon>
        <taxon>Bacteroidales</taxon>
        <taxon>Candidatus Limisoma</taxon>
    </lineage>
</organism>
<keyword evidence="2" id="KW-0012">Acyltransferase</keyword>
<dbReference type="SMART" id="SM00563">
    <property type="entry name" value="PlsC"/>
    <property type="match status" value="1"/>
</dbReference>
<reference evidence="2" key="1">
    <citation type="submission" date="2020-10" db="EMBL/GenBank/DDBJ databases">
        <authorList>
            <person name="Gilroy R."/>
        </authorList>
    </citation>
    <scope>NUCLEOTIDE SEQUENCE</scope>
    <source>
        <strain evidence="2">17073</strain>
    </source>
</reference>
<name>A0A9D1IN71_9BACT</name>
<accession>A0A9D1IN71</accession>
<dbReference type="EMBL" id="DVMS01000236">
    <property type="protein sequence ID" value="HIU39666.1"/>
    <property type="molecule type" value="Genomic_DNA"/>
</dbReference>
<dbReference type="InterPro" id="IPR045746">
    <property type="entry name" value="ACT14924-like_Acyltransf_dom"/>
</dbReference>
<dbReference type="InterPro" id="IPR002123">
    <property type="entry name" value="Plipid/glycerol_acylTrfase"/>
</dbReference>
<dbReference type="GO" id="GO:0016746">
    <property type="term" value="F:acyltransferase activity"/>
    <property type="evidence" value="ECO:0007669"/>
    <property type="project" value="UniProtKB-KW"/>
</dbReference>